<name>X0VGZ5_9ZZZZ</name>
<protein>
    <recommendedName>
        <fullName evidence="3">NADH:ubiquinone reductase (Na(+)-transporting) subunit D</fullName>
    </recommendedName>
</protein>
<feature type="transmembrane region" description="Helical" evidence="1">
    <location>
        <begin position="30"/>
        <end position="54"/>
    </location>
</feature>
<dbReference type="EMBL" id="BARS01023343">
    <property type="protein sequence ID" value="GAG10452.1"/>
    <property type="molecule type" value="Genomic_DNA"/>
</dbReference>
<feature type="non-terminal residue" evidence="2">
    <location>
        <position position="1"/>
    </location>
</feature>
<evidence type="ECO:0008006" key="3">
    <source>
        <dbReference type="Google" id="ProtNLM"/>
    </source>
</evidence>
<dbReference type="GO" id="GO:0005886">
    <property type="term" value="C:plasma membrane"/>
    <property type="evidence" value="ECO:0007669"/>
    <property type="project" value="TreeGrafter"/>
</dbReference>
<dbReference type="PANTHER" id="PTHR30586">
    <property type="entry name" value="ELECTRON TRANSPORT COMPLEX PROTEIN RNFE"/>
    <property type="match status" value="1"/>
</dbReference>
<dbReference type="PANTHER" id="PTHR30586:SF1">
    <property type="entry name" value="NA(+)-TRANSLOCATING NADH-QUINONE REDUCTASE SUBUNIT D"/>
    <property type="match status" value="1"/>
</dbReference>
<evidence type="ECO:0000256" key="1">
    <source>
        <dbReference type="SAM" id="Phobius"/>
    </source>
</evidence>
<sequence length="66" mass="7266">LLAVGFVRELFGSGKLWGCEVLTLVKDGGWYVPNGLLLLPPSAFFLIGLLIWALRTWKPDQVEHGG</sequence>
<gene>
    <name evidence="2" type="ORF">S01H1_37176</name>
</gene>
<comment type="caution">
    <text evidence="2">The sequence shown here is derived from an EMBL/GenBank/DDBJ whole genome shotgun (WGS) entry which is preliminary data.</text>
</comment>
<dbReference type="AlphaFoldDB" id="X0VGZ5"/>
<accession>X0VGZ5</accession>
<evidence type="ECO:0000313" key="2">
    <source>
        <dbReference type="EMBL" id="GAG10452.1"/>
    </source>
</evidence>
<keyword evidence="1" id="KW-0812">Transmembrane</keyword>
<keyword evidence="1" id="KW-0472">Membrane</keyword>
<reference evidence="2" key="1">
    <citation type="journal article" date="2014" name="Front. Microbiol.">
        <title>High frequency of phylogenetically diverse reductive dehalogenase-homologous genes in deep subseafloor sedimentary metagenomes.</title>
        <authorList>
            <person name="Kawai M."/>
            <person name="Futagami T."/>
            <person name="Toyoda A."/>
            <person name="Takaki Y."/>
            <person name="Nishi S."/>
            <person name="Hori S."/>
            <person name="Arai W."/>
            <person name="Tsubouchi T."/>
            <person name="Morono Y."/>
            <person name="Uchiyama I."/>
            <person name="Ito T."/>
            <person name="Fujiyama A."/>
            <person name="Inagaki F."/>
            <person name="Takami H."/>
        </authorList>
    </citation>
    <scope>NUCLEOTIDE SEQUENCE</scope>
    <source>
        <strain evidence="2">Expedition CK06-06</strain>
    </source>
</reference>
<proteinExistence type="predicted"/>
<keyword evidence="1" id="KW-1133">Transmembrane helix</keyword>
<organism evidence="2">
    <name type="scientific">marine sediment metagenome</name>
    <dbReference type="NCBI Taxonomy" id="412755"/>
    <lineage>
        <taxon>unclassified sequences</taxon>
        <taxon>metagenomes</taxon>
        <taxon>ecological metagenomes</taxon>
    </lineage>
</organism>